<proteinExistence type="predicted"/>
<organism evidence="1 2">
    <name type="scientific">Bordetella genomosp. 6</name>
    <dbReference type="NCBI Taxonomy" id="463024"/>
    <lineage>
        <taxon>Bacteria</taxon>
        <taxon>Pseudomonadati</taxon>
        <taxon>Pseudomonadota</taxon>
        <taxon>Betaproteobacteria</taxon>
        <taxon>Burkholderiales</taxon>
        <taxon>Alcaligenaceae</taxon>
        <taxon>Bordetella</taxon>
    </lineage>
</organism>
<keyword evidence="2" id="KW-1185">Reference proteome</keyword>
<name>A0ABX4FL55_9BORD</name>
<dbReference type="Pfam" id="PF04267">
    <property type="entry name" value="SoxD"/>
    <property type="match status" value="1"/>
</dbReference>
<evidence type="ECO:0000313" key="1">
    <source>
        <dbReference type="EMBL" id="OZI81047.1"/>
    </source>
</evidence>
<accession>A0ABX4FL55</accession>
<evidence type="ECO:0000313" key="2">
    <source>
        <dbReference type="Proteomes" id="UP000216524"/>
    </source>
</evidence>
<dbReference type="RefSeq" id="WP_033461113.1">
    <property type="nucleotide sequence ID" value="NZ_NEVV01000001.1"/>
</dbReference>
<protein>
    <submittedName>
        <fullName evidence="1">Sarcosine oxidase subunit delta</fullName>
    </submittedName>
</protein>
<dbReference type="InterPro" id="IPR038561">
    <property type="entry name" value="SoxD_sf"/>
</dbReference>
<sequence length="90" mass="10451">MLRINCPFCGVRSHTEFSYLGDATKPRPADDAPVESWLDFVYIRRNPKGRHEEYWQHVLGCRAWVRVTRDTLTHAIENVDLTAPIEEPAK</sequence>
<reference evidence="1 2" key="1">
    <citation type="submission" date="2017-05" db="EMBL/GenBank/DDBJ databases">
        <title>Complete and WGS of Bordetella genogroups.</title>
        <authorList>
            <person name="Spilker T."/>
            <person name="Lipuma J."/>
        </authorList>
    </citation>
    <scope>NUCLEOTIDE SEQUENCE [LARGE SCALE GENOMIC DNA]</scope>
    <source>
        <strain evidence="1 2">AU3139</strain>
    </source>
</reference>
<dbReference type="InterPro" id="IPR006279">
    <property type="entry name" value="SoxD"/>
</dbReference>
<dbReference type="EMBL" id="NEVV01000001">
    <property type="protein sequence ID" value="OZI81047.1"/>
    <property type="molecule type" value="Genomic_DNA"/>
</dbReference>
<comment type="caution">
    <text evidence="1">The sequence shown here is derived from an EMBL/GenBank/DDBJ whole genome shotgun (WGS) entry which is preliminary data.</text>
</comment>
<dbReference type="Proteomes" id="UP000216524">
    <property type="component" value="Unassembled WGS sequence"/>
</dbReference>
<dbReference type="Gene3D" id="3.30.2270.10">
    <property type="entry name" value="Folate-binding superfamily"/>
    <property type="match status" value="1"/>
</dbReference>
<gene>
    <name evidence="1" type="ORF">CAL23_04810</name>
</gene>